<comment type="caution">
    <text evidence="1">The sequence shown here is derived from an EMBL/GenBank/DDBJ whole genome shotgun (WGS) entry which is preliminary data.</text>
</comment>
<proteinExistence type="predicted"/>
<gene>
    <name evidence="1" type="ORF">ACFQ21_23355</name>
</gene>
<dbReference type="EMBL" id="JBHTKA010000008">
    <property type="protein sequence ID" value="MFD1002282.1"/>
    <property type="molecule type" value="Genomic_DNA"/>
</dbReference>
<dbReference type="RefSeq" id="WP_377583233.1">
    <property type="nucleotide sequence ID" value="NZ_JBHTKA010000008.1"/>
</dbReference>
<organism evidence="1 2">
    <name type="scientific">Ohtaekwangia kribbensis</name>
    <dbReference type="NCBI Taxonomy" id="688913"/>
    <lineage>
        <taxon>Bacteria</taxon>
        <taxon>Pseudomonadati</taxon>
        <taxon>Bacteroidota</taxon>
        <taxon>Cytophagia</taxon>
        <taxon>Cytophagales</taxon>
        <taxon>Fulvivirgaceae</taxon>
        <taxon>Ohtaekwangia</taxon>
    </lineage>
</organism>
<protein>
    <submittedName>
        <fullName evidence="1">Uncharacterized protein</fullName>
    </submittedName>
</protein>
<keyword evidence="2" id="KW-1185">Reference proteome</keyword>
<reference evidence="2" key="1">
    <citation type="journal article" date="2019" name="Int. J. Syst. Evol. Microbiol.">
        <title>The Global Catalogue of Microorganisms (GCM) 10K type strain sequencing project: providing services to taxonomists for standard genome sequencing and annotation.</title>
        <authorList>
            <consortium name="The Broad Institute Genomics Platform"/>
            <consortium name="The Broad Institute Genome Sequencing Center for Infectious Disease"/>
            <person name="Wu L."/>
            <person name="Ma J."/>
        </authorList>
    </citation>
    <scope>NUCLEOTIDE SEQUENCE [LARGE SCALE GENOMIC DNA]</scope>
    <source>
        <strain evidence="2">CCUG 58938</strain>
    </source>
</reference>
<sequence length="63" mass="7270">MKAPISKRTRKILDNPQLAKQLMLAIIADRLVERSMISEEERPTIKVDGEELKLVRLKAIDKK</sequence>
<evidence type="ECO:0000313" key="2">
    <source>
        <dbReference type="Proteomes" id="UP001597112"/>
    </source>
</evidence>
<dbReference type="Proteomes" id="UP001597112">
    <property type="component" value="Unassembled WGS sequence"/>
</dbReference>
<name>A0ABW3KBB1_9BACT</name>
<evidence type="ECO:0000313" key="1">
    <source>
        <dbReference type="EMBL" id="MFD1002282.1"/>
    </source>
</evidence>
<accession>A0ABW3KBB1</accession>